<name>A0AAV0Y2B0_9HEMI</name>
<dbReference type="Pfam" id="PF21787">
    <property type="entry name" value="TNP-like_RNaseH_N"/>
    <property type="match status" value="1"/>
</dbReference>
<reference evidence="2 3" key="1">
    <citation type="submission" date="2023-01" db="EMBL/GenBank/DDBJ databases">
        <authorList>
            <person name="Whitehead M."/>
        </authorList>
    </citation>
    <scope>NUCLEOTIDE SEQUENCE [LARGE SCALE GENOMIC DNA]</scope>
</reference>
<evidence type="ECO:0000313" key="3">
    <source>
        <dbReference type="Proteomes" id="UP001160148"/>
    </source>
</evidence>
<accession>A0AAV0Y2B0</accession>
<protein>
    <recommendedName>
        <fullName evidence="1">Transposable element P transposase-like RNase H domain-containing protein</fullName>
    </recommendedName>
</protein>
<comment type="caution">
    <text evidence="2">The sequence shown here is derived from an EMBL/GenBank/DDBJ whole genome shotgun (WGS) entry which is preliminary data.</text>
</comment>
<dbReference type="InterPro" id="IPR048365">
    <property type="entry name" value="TNP-like_RNaseH_N"/>
</dbReference>
<feature type="domain" description="Transposable element P transposase-like RNase H" evidence="1">
    <location>
        <begin position="4"/>
        <end position="116"/>
    </location>
</feature>
<gene>
    <name evidence="2" type="ORF">MEUPH1_LOCUS27776</name>
</gene>
<evidence type="ECO:0000259" key="1">
    <source>
        <dbReference type="Pfam" id="PF21787"/>
    </source>
</evidence>
<proteinExistence type="predicted"/>
<keyword evidence="3" id="KW-1185">Reference proteome</keyword>
<dbReference type="Proteomes" id="UP001160148">
    <property type="component" value="Unassembled WGS sequence"/>
</dbReference>
<sequence>MLKPLERKCSLLFDEMALEANLYFDKSNDCIFGYEAFGCNNRNIKFADHVLVFMVRGTKKKFKQPICYYFVQGTTPTAVLVQCFKEVLTNLASTGLDVVTTVSDQGATNVAAINYLTEPQPADNTAVVLPNSGAELLFSRWCKHKF</sequence>
<evidence type="ECO:0000313" key="2">
    <source>
        <dbReference type="EMBL" id="CAI6374122.1"/>
    </source>
</evidence>
<dbReference type="EMBL" id="CARXXK010001162">
    <property type="protein sequence ID" value="CAI6374122.1"/>
    <property type="molecule type" value="Genomic_DNA"/>
</dbReference>
<organism evidence="2 3">
    <name type="scientific">Macrosiphum euphorbiae</name>
    <name type="common">potato aphid</name>
    <dbReference type="NCBI Taxonomy" id="13131"/>
    <lineage>
        <taxon>Eukaryota</taxon>
        <taxon>Metazoa</taxon>
        <taxon>Ecdysozoa</taxon>
        <taxon>Arthropoda</taxon>
        <taxon>Hexapoda</taxon>
        <taxon>Insecta</taxon>
        <taxon>Pterygota</taxon>
        <taxon>Neoptera</taxon>
        <taxon>Paraneoptera</taxon>
        <taxon>Hemiptera</taxon>
        <taxon>Sternorrhyncha</taxon>
        <taxon>Aphidomorpha</taxon>
        <taxon>Aphidoidea</taxon>
        <taxon>Aphididae</taxon>
        <taxon>Macrosiphini</taxon>
        <taxon>Macrosiphum</taxon>
    </lineage>
</organism>
<dbReference type="AlphaFoldDB" id="A0AAV0Y2B0"/>